<dbReference type="RefSeq" id="WP_090634188.1">
    <property type="nucleotide sequence ID" value="NZ_FOCP01000025.1"/>
</dbReference>
<comment type="cofactor">
    <cofactor evidence="1">
        <name>Zn(2+)</name>
        <dbReference type="ChEBI" id="CHEBI:29105"/>
    </cofactor>
</comment>
<evidence type="ECO:0000256" key="1">
    <source>
        <dbReference type="ARBA" id="ARBA00001947"/>
    </source>
</evidence>
<dbReference type="InterPro" id="IPR001915">
    <property type="entry name" value="Peptidase_M48"/>
</dbReference>
<dbReference type="GO" id="GO:0051603">
    <property type="term" value="P:proteolysis involved in protein catabolic process"/>
    <property type="evidence" value="ECO:0007669"/>
    <property type="project" value="TreeGrafter"/>
</dbReference>
<evidence type="ECO:0000256" key="2">
    <source>
        <dbReference type="ARBA" id="ARBA00022670"/>
    </source>
</evidence>
<dbReference type="GO" id="GO:0046872">
    <property type="term" value="F:metal ion binding"/>
    <property type="evidence" value="ECO:0007669"/>
    <property type="project" value="UniProtKB-KW"/>
</dbReference>
<evidence type="ECO:0000256" key="4">
    <source>
        <dbReference type="ARBA" id="ARBA00022801"/>
    </source>
</evidence>
<dbReference type="Pfam" id="PF14559">
    <property type="entry name" value="TPR_19"/>
    <property type="match status" value="1"/>
</dbReference>
<proteinExistence type="predicted"/>
<keyword evidence="6" id="KW-0482">Metalloprotease</keyword>
<feature type="signal peptide" evidence="7">
    <location>
        <begin position="1"/>
        <end position="20"/>
    </location>
</feature>
<dbReference type="EMBL" id="FOCP01000025">
    <property type="protein sequence ID" value="SEN58234.1"/>
    <property type="molecule type" value="Genomic_DNA"/>
</dbReference>
<keyword evidence="5" id="KW-0862">Zinc</keyword>
<dbReference type="InterPro" id="IPR011990">
    <property type="entry name" value="TPR-like_helical_dom_sf"/>
</dbReference>
<evidence type="ECO:0000256" key="3">
    <source>
        <dbReference type="ARBA" id="ARBA00022723"/>
    </source>
</evidence>
<dbReference type="OrthoDB" id="9810445at2"/>
<dbReference type="Proteomes" id="UP000199459">
    <property type="component" value="Unassembled WGS sequence"/>
</dbReference>
<evidence type="ECO:0000256" key="6">
    <source>
        <dbReference type="ARBA" id="ARBA00023049"/>
    </source>
</evidence>
<dbReference type="STRING" id="917.SAMN05216326_13032"/>
<name>A0A1H8HQB4_9PROT</name>
<reference evidence="9 10" key="1">
    <citation type="submission" date="2016-10" db="EMBL/GenBank/DDBJ databases">
        <authorList>
            <person name="de Groot N.N."/>
        </authorList>
    </citation>
    <scope>NUCLEOTIDE SEQUENCE [LARGE SCALE GENOMIC DNA]</scope>
    <source>
        <strain evidence="9 10">Nm22</strain>
    </source>
</reference>
<evidence type="ECO:0000313" key="9">
    <source>
        <dbReference type="EMBL" id="SEN58234.1"/>
    </source>
</evidence>
<evidence type="ECO:0000313" key="10">
    <source>
        <dbReference type="Proteomes" id="UP000199459"/>
    </source>
</evidence>
<gene>
    <name evidence="9" type="ORF">SAMN05216325_12540</name>
</gene>
<dbReference type="SUPFAM" id="SSF48452">
    <property type="entry name" value="TPR-like"/>
    <property type="match status" value="1"/>
</dbReference>
<accession>A0A1H8HQB4</accession>
<keyword evidence="4" id="KW-0378">Hydrolase</keyword>
<dbReference type="PANTHER" id="PTHR22726">
    <property type="entry name" value="METALLOENDOPEPTIDASE OMA1"/>
    <property type="match status" value="1"/>
</dbReference>
<feature type="domain" description="Peptidase M48" evidence="8">
    <location>
        <begin position="64"/>
        <end position="252"/>
    </location>
</feature>
<dbReference type="Gene3D" id="3.30.2010.10">
    <property type="entry name" value="Metalloproteases ('zincins'), catalytic domain"/>
    <property type="match status" value="1"/>
</dbReference>
<dbReference type="GO" id="GO:0004222">
    <property type="term" value="F:metalloendopeptidase activity"/>
    <property type="evidence" value="ECO:0007669"/>
    <property type="project" value="InterPro"/>
</dbReference>
<keyword evidence="7" id="KW-0732">Signal</keyword>
<dbReference type="GO" id="GO:0016020">
    <property type="term" value="C:membrane"/>
    <property type="evidence" value="ECO:0007669"/>
    <property type="project" value="TreeGrafter"/>
</dbReference>
<organism evidence="9 10">
    <name type="scientific">Nitrosomonas marina</name>
    <dbReference type="NCBI Taxonomy" id="917"/>
    <lineage>
        <taxon>Bacteria</taxon>
        <taxon>Pseudomonadati</taxon>
        <taxon>Pseudomonadota</taxon>
        <taxon>Betaproteobacteria</taxon>
        <taxon>Nitrosomonadales</taxon>
        <taxon>Nitrosomonadaceae</taxon>
        <taxon>Nitrosomonas</taxon>
    </lineage>
</organism>
<dbReference type="Pfam" id="PF01435">
    <property type="entry name" value="Peptidase_M48"/>
    <property type="match status" value="1"/>
</dbReference>
<evidence type="ECO:0000256" key="5">
    <source>
        <dbReference type="ARBA" id="ARBA00022833"/>
    </source>
</evidence>
<dbReference type="AlphaFoldDB" id="A0A1H8HQB4"/>
<dbReference type="CDD" id="cd07333">
    <property type="entry name" value="M48C_bepA_like"/>
    <property type="match status" value="1"/>
</dbReference>
<feature type="chain" id="PRO_5011559658" evidence="7">
    <location>
        <begin position="21"/>
        <end position="503"/>
    </location>
</feature>
<sequence>MKNCFIFILLLLFPPTLAVAHELPDLGDVSQATITPREERQIGLQIMRQIRADPSYLDDPEISAYLNNLGHKLIANSKETRPGQSFEFFALQDSTINAFALPGGFMGFNSGLIIAAQSESELAGVMAHEIAHVTQKHLARMIAGQKYSMITSIAALAVAILASRSNPQAGQAIIAASQAGAIQSQLNFTRKHEKEADRVGLNILLDAGFDPQGMSSFFERLQKAGRFYENGAPSYMRTHPLTYERIADIQNRTHELGYRQVPDSSDFLLVRAKLRALHGKSTDAVNQFRARLQDKRYINEAVERYGYIYALLRDKQYHEADSQLARLYTLIQTDTKPDMVLKNHRLGKAIQVEQKGLQAGAMIETLAAEVKLANGQIEDAFRIYRTALKIYPQHKALIHGYANTLLQNNQTDAALELINRELQFNPSDIPLYRLQARAYAQQDKLMLKHRALAEVYFLQGYHDAAIEQLRIALKHDNGDFYQLSSVEARLRQLQKFIEEENEE</sequence>
<dbReference type="InterPro" id="IPR051156">
    <property type="entry name" value="Mito/Outer_Membr_Metalloprot"/>
</dbReference>
<evidence type="ECO:0000259" key="8">
    <source>
        <dbReference type="Pfam" id="PF01435"/>
    </source>
</evidence>
<dbReference type="Gene3D" id="1.25.40.10">
    <property type="entry name" value="Tetratricopeptide repeat domain"/>
    <property type="match status" value="1"/>
</dbReference>
<keyword evidence="2 9" id="KW-0645">Protease</keyword>
<dbReference type="PANTHER" id="PTHR22726:SF1">
    <property type="entry name" value="METALLOENDOPEPTIDASE OMA1, MITOCHONDRIAL"/>
    <property type="match status" value="1"/>
</dbReference>
<keyword evidence="3" id="KW-0479">Metal-binding</keyword>
<evidence type="ECO:0000256" key="7">
    <source>
        <dbReference type="SAM" id="SignalP"/>
    </source>
</evidence>
<protein>
    <submittedName>
        <fullName evidence="9">Putative Zn-dependent protease, contains TPR repeats</fullName>
    </submittedName>
</protein>